<comment type="caution">
    <text evidence="1">The sequence shown here is derived from an EMBL/GenBank/DDBJ whole genome shotgun (WGS) entry which is preliminary data.</text>
</comment>
<gene>
    <name evidence="1" type="ORF">BIW11_12355</name>
</gene>
<name>A0A1V9X6Y0_9ACAR</name>
<accession>A0A1V9X6Y0</accession>
<dbReference type="InParanoid" id="A0A1V9X6Y0"/>
<proteinExistence type="predicted"/>
<organism evidence="1 2">
    <name type="scientific">Tropilaelaps mercedesae</name>
    <dbReference type="NCBI Taxonomy" id="418985"/>
    <lineage>
        <taxon>Eukaryota</taxon>
        <taxon>Metazoa</taxon>
        <taxon>Ecdysozoa</taxon>
        <taxon>Arthropoda</taxon>
        <taxon>Chelicerata</taxon>
        <taxon>Arachnida</taxon>
        <taxon>Acari</taxon>
        <taxon>Parasitiformes</taxon>
        <taxon>Mesostigmata</taxon>
        <taxon>Gamasina</taxon>
        <taxon>Dermanyssoidea</taxon>
        <taxon>Laelapidae</taxon>
        <taxon>Tropilaelaps</taxon>
    </lineage>
</organism>
<keyword evidence="2" id="KW-1185">Reference proteome</keyword>
<dbReference type="EMBL" id="MNPL01021607">
    <property type="protein sequence ID" value="OQR69287.1"/>
    <property type="molecule type" value="Genomic_DNA"/>
</dbReference>
<reference evidence="1 2" key="1">
    <citation type="journal article" date="2017" name="Gigascience">
        <title>Draft genome of the honey bee ectoparasitic mite, Tropilaelaps mercedesae, is shaped by the parasitic life history.</title>
        <authorList>
            <person name="Dong X."/>
            <person name="Armstrong S.D."/>
            <person name="Xia D."/>
            <person name="Makepeace B.L."/>
            <person name="Darby A.C."/>
            <person name="Kadowaki T."/>
        </authorList>
    </citation>
    <scope>NUCLEOTIDE SEQUENCE [LARGE SCALE GENOMIC DNA]</scope>
    <source>
        <strain evidence="1">Wuxi-XJTLU</strain>
    </source>
</reference>
<evidence type="ECO:0000313" key="1">
    <source>
        <dbReference type="EMBL" id="OQR69287.1"/>
    </source>
</evidence>
<evidence type="ECO:0000313" key="2">
    <source>
        <dbReference type="Proteomes" id="UP000192247"/>
    </source>
</evidence>
<dbReference type="AlphaFoldDB" id="A0A1V9X6Y0"/>
<dbReference type="Proteomes" id="UP000192247">
    <property type="component" value="Unassembled WGS sequence"/>
</dbReference>
<protein>
    <submittedName>
        <fullName evidence="1">Uncharacterized protein</fullName>
    </submittedName>
</protein>
<sequence length="134" mass="15457">MRVCIKASESITSLCASDSKVFVLSLELPRLSSSHENGEKRRRQLLSISLRDLNKVTRTRKTATLLRSGNVCKAPMSSSLLWQRHSQPTSVTVKCTVISYIMMQYKQQKYHVHLYRWNWIIIGRHVHLAKCLTS</sequence>